<name>A0A2V5IZ99_9MICC</name>
<dbReference type="EMBL" id="QJVC01000002">
    <property type="protein sequence ID" value="PYI39793.1"/>
    <property type="molecule type" value="Genomic_DNA"/>
</dbReference>
<dbReference type="OrthoDB" id="9893553at2"/>
<dbReference type="RefSeq" id="WP_110483966.1">
    <property type="nucleotide sequence ID" value="NZ_QJVC01000002.1"/>
</dbReference>
<dbReference type="AlphaFoldDB" id="A0A2V5IZ99"/>
<accession>A0A2V5IZ99</accession>
<dbReference type="Proteomes" id="UP000247980">
    <property type="component" value="Unassembled WGS sequence"/>
</dbReference>
<protein>
    <submittedName>
        <fullName evidence="1">Uncharacterized protein</fullName>
    </submittedName>
</protein>
<comment type="caution">
    <text evidence="1">The sequence shown here is derived from an EMBL/GenBank/DDBJ whole genome shotgun (WGS) entry which is preliminary data.</text>
</comment>
<sequence>MKTIDEKYQLAGNNFEENPIPALAVKIRSLNTTLDPNLTRIKIPPVNELLHNVLHFSDHLADAANKVLDGEDPSESMAKYMTMTHIQALADEVRNQDKLRQIDAINSAAANIFKTIRAEVFEPAIEALRELIEEHEGGWNIETAISAKDYKSAAIIEGATRLVARLNAADEARRLLHPGAFTGPAAYGLTPEVDLSNQGTLSWWMQTLNDGHEPVFSTLAEWYRLHHSEAHSEYRASAAAAAEADQPEVISLGWNIKN</sequence>
<gene>
    <name evidence="1" type="ORF">CVS30_03800</name>
</gene>
<proteinExistence type="predicted"/>
<evidence type="ECO:0000313" key="1">
    <source>
        <dbReference type="EMBL" id="PYI39793.1"/>
    </source>
</evidence>
<evidence type="ECO:0000313" key="2">
    <source>
        <dbReference type="Proteomes" id="UP000247980"/>
    </source>
</evidence>
<keyword evidence="2" id="KW-1185">Reference proteome</keyword>
<reference evidence="1 2" key="1">
    <citation type="submission" date="2018-05" db="EMBL/GenBank/DDBJ databases">
        <title>Genetic diversity of glacier-inhabiting Cryobacterium bacteria in China and description of Cryobacterium mengkeensis sp. nov. and Arthrobacter glacialis sp. nov.</title>
        <authorList>
            <person name="Liu Q."/>
            <person name="Xin Y.-H."/>
        </authorList>
    </citation>
    <scope>NUCLEOTIDE SEQUENCE [LARGE SCALE GENOMIC DNA]</scope>
    <source>
        <strain evidence="1 2">B7</strain>
    </source>
</reference>
<organism evidence="1 2">
    <name type="scientific">Arthrobacter psychrolactophilus</name>
    <dbReference type="NCBI Taxonomy" id="92442"/>
    <lineage>
        <taxon>Bacteria</taxon>
        <taxon>Bacillati</taxon>
        <taxon>Actinomycetota</taxon>
        <taxon>Actinomycetes</taxon>
        <taxon>Micrococcales</taxon>
        <taxon>Micrococcaceae</taxon>
        <taxon>Arthrobacter</taxon>
    </lineage>
</organism>